<protein>
    <submittedName>
        <fullName evidence="2">Uncharacterized protein</fullName>
    </submittedName>
</protein>
<comment type="caution">
    <text evidence="2">The sequence shown here is derived from an EMBL/GenBank/DDBJ whole genome shotgun (WGS) entry which is preliminary data.</text>
</comment>
<sequence>MLSTILLLPLAAGLAAAQGFAAQLYDGNFCDPNAGFNTVTGAGGSECSQTGANTHAFMLLSQPEGCTGERRRGVKGWQDVLLTMM</sequence>
<evidence type="ECO:0000313" key="3">
    <source>
        <dbReference type="Proteomes" id="UP001337655"/>
    </source>
</evidence>
<keyword evidence="1" id="KW-0732">Signal</keyword>
<reference evidence="2 3" key="1">
    <citation type="submission" date="2023-08" db="EMBL/GenBank/DDBJ databases">
        <title>Black Yeasts Isolated from many extreme environments.</title>
        <authorList>
            <person name="Coleine C."/>
            <person name="Stajich J.E."/>
            <person name="Selbmann L."/>
        </authorList>
    </citation>
    <scope>NUCLEOTIDE SEQUENCE [LARGE SCALE GENOMIC DNA]</scope>
    <source>
        <strain evidence="2 3">CCFEE 5935</strain>
    </source>
</reference>
<evidence type="ECO:0000313" key="2">
    <source>
        <dbReference type="EMBL" id="KAK5163780.1"/>
    </source>
</evidence>
<evidence type="ECO:0000256" key="1">
    <source>
        <dbReference type="SAM" id="SignalP"/>
    </source>
</evidence>
<proteinExistence type="predicted"/>
<dbReference type="AlphaFoldDB" id="A0AAV9NVF1"/>
<organism evidence="2 3">
    <name type="scientific">Saxophila tyrrhenica</name>
    <dbReference type="NCBI Taxonomy" id="1690608"/>
    <lineage>
        <taxon>Eukaryota</taxon>
        <taxon>Fungi</taxon>
        <taxon>Dikarya</taxon>
        <taxon>Ascomycota</taxon>
        <taxon>Pezizomycotina</taxon>
        <taxon>Dothideomycetes</taxon>
        <taxon>Dothideomycetidae</taxon>
        <taxon>Mycosphaerellales</taxon>
        <taxon>Extremaceae</taxon>
        <taxon>Saxophila</taxon>
    </lineage>
</organism>
<dbReference type="EMBL" id="JAVRRT010000023">
    <property type="protein sequence ID" value="KAK5163780.1"/>
    <property type="molecule type" value="Genomic_DNA"/>
</dbReference>
<dbReference type="Proteomes" id="UP001337655">
    <property type="component" value="Unassembled WGS sequence"/>
</dbReference>
<dbReference type="GeneID" id="89931781"/>
<dbReference type="RefSeq" id="XP_064654182.1">
    <property type="nucleotide sequence ID" value="XM_064807673.1"/>
</dbReference>
<feature type="chain" id="PRO_5043597524" evidence="1">
    <location>
        <begin position="18"/>
        <end position="85"/>
    </location>
</feature>
<feature type="signal peptide" evidence="1">
    <location>
        <begin position="1"/>
        <end position="17"/>
    </location>
</feature>
<keyword evidence="3" id="KW-1185">Reference proteome</keyword>
<name>A0AAV9NVF1_9PEZI</name>
<accession>A0AAV9NVF1</accession>
<gene>
    <name evidence="2" type="ORF">LTR77_010454</name>
</gene>